<dbReference type="HOGENOM" id="CLU_033975_5_0_11"/>
<dbReference type="KEGG" id="cvt:B843_09005"/>
<evidence type="ECO:0000313" key="2">
    <source>
        <dbReference type="Proteomes" id="UP000019222"/>
    </source>
</evidence>
<dbReference type="AlphaFoldDB" id="W5Y1P6"/>
<proteinExistence type="predicted"/>
<dbReference type="InterPro" id="IPR023606">
    <property type="entry name" value="CoA-Trfase_III_dom_1_sf"/>
</dbReference>
<dbReference type="eggNOG" id="COG1804">
    <property type="taxonomic scope" value="Bacteria"/>
</dbReference>
<dbReference type="GO" id="GO:0003824">
    <property type="term" value="F:catalytic activity"/>
    <property type="evidence" value="ECO:0007669"/>
    <property type="project" value="InterPro"/>
</dbReference>
<dbReference type="STRING" id="1224164.B843_09005"/>
<dbReference type="SUPFAM" id="SSF89796">
    <property type="entry name" value="CoA-transferase family III (CaiB/BaiF)"/>
    <property type="match status" value="1"/>
</dbReference>
<dbReference type="PANTHER" id="PTHR48228">
    <property type="entry name" value="SUCCINYL-COA--D-CITRAMALATE COA-TRANSFERASE"/>
    <property type="match status" value="1"/>
</dbReference>
<dbReference type="Gene3D" id="3.30.60.110">
    <property type="match status" value="1"/>
</dbReference>
<name>W5Y1P6_9CORY</name>
<dbReference type="EMBL" id="CP004353">
    <property type="protein sequence ID" value="AHI23186.1"/>
    <property type="molecule type" value="Genomic_DNA"/>
</dbReference>
<organism evidence="1 2">
    <name type="scientific">Corynebacterium vitaeruminis DSM 20294</name>
    <dbReference type="NCBI Taxonomy" id="1224164"/>
    <lineage>
        <taxon>Bacteria</taxon>
        <taxon>Bacillati</taxon>
        <taxon>Actinomycetota</taxon>
        <taxon>Actinomycetes</taxon>
        <taxon>Mycobacteriales</taxon>
        <taxon>Corynebacteriaceae</taxon>
        <taxon>Corynebacterium</taxon>
    </lineage>
</organism>
<dbReference type="Proteomes" id="UP000019222">
    <property type="component" value="Chromosome"/>
</dbReference>
<accession>W5Y1P6</accession>
<dbReference type="RefSeq" id="WP_025253202.1">
    <property type="nucleotide sequence ID" value="NZ_CP004353.1"/>
</dbReference>
<dbReference type="PANTHER" id="PTHR48228:SF5">
    <property type="entry name" value="ALPHA-METHYLACYL-COA RACEMASE"/>
    <property type="match status" value="1"/>
</dbReference>
<dbReference type="PATRIC" id="fig|1224164.3.peg.1818"/>
<dbReference type="Gene3D" id="3.40.50.10540">
    <property type="entry name" value="Crotonobetainyl-coa:carnitine coa-transferase, domain 1"/>
    <property type="match status" value="1"/>
</dbReference>
<dbReference type="Gene3D" id="3.30.1540.10">
    <property type="entry name" value="formyl-coa transferase, domain 3"/>
    <property type="match status" value="1"/>
</dbReference>
<keyword evidence="2" id="KW-1185">Reference proteome</keyword>
<dbReference type="InterPro" id="IPR044855">
    <property type="entry name" value="CoA-Trfase_III_dom3_sf"/>
</dbReference>
<dbReference type="InterPro" id="IPR050509">
    <property type="entry name" value="CoA-transferase_III"/>
</dbReference>
<protein>
    <submittedName>
        <fullName evidence="1">Alpha-methylacyl-CoA racemase</fullName>
    </submittedName>
</protein>
<evidence type="ECO:0000313" key="1">
    <source>
        <dbReference type="EMBL" id="AHI23186.1"/>
    </source>
</evidence>
<sequence>MSNSRPLKGINVLTLGGIGPVPFAGMVLADLGATVTRVERPGAGAGPGSVPHDVLFRDQILWERNLKDPAHVSEILDRLPSTHILLEGFRPGVAERLGLGPEEAMRANPALVYGRMTGWGQSGPLAQRAGHDINYVAISGALEPIAGADGTPVPPMNLLGDFGGGSMYLIAGALAALIRANLTGQGSVIDAAIVDGCASMTAMLHSLRAAGQWSGGRAGNLLDGGAPFYSVYRTADDRYMTVGAIEPQFYAELVEKLGLEGELDPAKQYDESTWPAMREAFARTFAAKTQREWTQVFEGSDACAFEVVAPDEVLSHPHLAARQSYVERDGVTHPSPAPRFLA</sequence>
<reference evidence="1 2" key="1">
    <citation type="submission" date="2013-02" db="EMBL/GenBank/DDBJ databases">
        <title>The complete genome sequence of Corynebacterium vitaeruminis DSM 20294.</title>
        <authorList>
            <person name="Ruckert C."/>
            <person name="Albersmeier A."/>
            <person name="Kalinowski J."/>
        </authorList>
    </citation>
    <scope>NUCLEOTIDE SEQUENCE [LARGE SCALE GENOMIC DNA]</scope>
    <source>
        <strain evidence="2">ATCC 10234</strain>
    </source>
</reference>
<dbReference type="InterPro" id="IPR003673">
    <property type="entry name" value="CoA-Trfase_fam_III"/>
</dbReference>
<dbReference type="Pfam" id="PF02515">
    <property type="entry name" value="CoA_transf_3"/>
    <property type="match status" value="1"/>
</dbReference>
<gene>
    <name evidence="1" type="ORF">B843_09005</name>
</gene>